<proteinExistence type="predicted"/>
<accession>A0AAV8UMP5</accession>
<dbReference type="Proteomes" id="UP001157974">
    <property type="component" value="Unassembled WGS sequence"/>
</dbReference>
<evidence type="ECO:0000256" key="2">
    <source>
        <dbReference type="SAM" id="MobiDB-lite"/>
    </source>
</evidence>
<evidence type="ECO:0000313" key="3">
    <source>
        <dbReference type="EMBL" id="KAJ8903825.1"/>
    </source>
</evidence>
<name>A0AAV8UMP5_9RHOD</name>
<keyword evidence="4" id="KW-1185">Reference proteome</keyword>
<evidence type="ECO:0000256" key="1">
    <source>
        <dbReference type="SAM" id="Coils"/>
    </source>
</evidence>
<comment type="caution">
    <text evidence="3">The sequence shown here is derived from an EMBL/GenBank/DDBJ whole genome shotgun (WGS) entry which is preliminary data.</text>
</comment>
<dbReference type="AlphaFoldDB" id="A0AAV8UMP5"/>
<reference evidence="3 4" key="1">
    <citation type="journal article" date="2023" name="Nat. Commun.">
        <title>Origin of minicircular mitochondrial genomes in red algae.</title>
        <authorList>
            <person name="Lee Y."/>
            <person name="Cho C.H."/>
            <person name="Lee Y.M."/>
            <person name="Park S.I."/>
            <person name="Yang J.H."/>
            <person name="West J.A."/>
            <person name="Bhattacharya D."/>
            <person name="Yoon H.S."/>
        </authorList>
    </citation>
    <scope>NUCLEOTIDE SEQUENCE [LARGE SCALE GENOMIC DNA]</scope>
    <source>
        <strain evidence="3 4">CCMP1338</strain>
        <tissue evidence="3">Whole cell</tissue>
    </source>
</reference>
<feature type="region of interest" description="Disordered" evidence="2">
    <location>
        <begin position="219"/>
        <end position="271"/>
    </location>
</feature>
<evidence type="ECO:0008006" key="5">
    <source>
        <dbReference type="Google" id="ProtNLM"/>
    </source>
</evidence>
<evidence type="ECO:0000313" key="4">
    <source>
        <dbReference type="Proteomes" id="UP001157974"/>
    </source>
</evidence>
<keyword evidence="1" id="KW-0175">Coiled coil</keyword>
<dbReference type="EMBL" id="JAMWBK010000006">
    <property type="protein sequence ID" value="KAJ8903825.1"/>
    <property type="molecule type" value="Genomic_DNA"/>
</dbReference>
<gene>
    <name evidence="3" type="ORF">NDN08_000358</name>
</gene>
<sequence>MIGRCRLIQFTRELVRTESVREYYDGFRGRKIWRHKRHNRGIPHNRGVLKYHPTPLKHLAEPWHQESDSNDEHRSAFEDSEFRRKRMEFLKGLKDSKEKYSKEMKNYLLEKPKKGWPVETPMQRDERLHKNMKEKLERQRKHFEENQRKHEVSVARKKQNAMETEFRRQVQMMERLEQVKELDRLSKSWLLTKDQRDNRIHEVVEQYLSLVEEDPDRNLPSASGIGHMGTISFRDRLQNGPRRGRAHESPSSVVSALRGVNDDSVEDTTRP</sequence>
<protein>
    <recommendedName>
        <fullName evidence="5">FF domain-containing protein</fullName>
    </recommendedName>
</protein>
<feature type="coiled-coil region" evidence="1">
    <location>
        <begin position="90"/>
        <end position="153"/>
    </location>
</feature>
<organism evidence="3 4">
    <name type="scientific">Rhodosorus marinus</name>
    <dbReference type="NCBI Taxonomy" id="101924"/>
    <lineage>
        <taxon>Eukaryota</taxon>
        <taxon>Rhodophyta</taxon>
        <taxon>Stylonematophyceae</taxon>
        <taxon>Stylonematales</taxon>
        <taxon>Stylonemataceae</taxon>
        <taxon>Rhodosorus</taxon>
    </lineage>
</organism>